<keyword evidence="6" id="KW-1185">Reference proteome</keyword>
<accession>A0A5A8DKM3</accession>
<dbReference type="EMBL" id="VLTM01000022">
    <property type="protein sequence ID" value="KAA0163498.1"/>
    <property type="molecule type" value="Genomic_DNA"/>
</dbReference>
<evidence type="ECO:0000313" key="7">
    <source>
        <dbReference type="Proteomes" id="UP000324907"/>
    </source>
</evidence>
<evidence type="ECO:0000313" key="2">
    <source>
        <dbReference type="EMBL" id="KAA0163498.1"/>
    </source>
</evidence>
<dbReference type="Proteomes" id="UP000323011">
    <property type="component" value="Unassembled WGS sequence"/>
</dbReference>
<dbReference type="Proteomes" id="UP000324907">
    <property type="component" value="Unassembled WGS sequence"/>
</dbReference>
<dbReference type="GO" id="GO:0003677">
    <property type="term" value="F:DNA binding"/>
    <property type="evidence" value="ECO:0007669"/>
    <property type="project" value="InterPro"/>
</dbReference>
<dbReference type="EMBL" id="VLTN01000015">
    <property type="protein sequence ID" value="KAA0153635.1"/>
    <property type="molecule type" value="Genomic_DNA"/>
</dbReference>
<dbReference type="Proteomes" id="UP000325113">
    <property type="component" value="Unassembled WGS sequence"/>
</dbReference>
<dbReference type="InterPro" id="IPR009044">
    <property type="entry name" value="ssDNA-bd_transcriptional_reg"/>
</dbReference>
<evidence type="ECO:0000313" key="1">
    <source>
        <dbReference type="EMBL" id="KAA0153635.1"/>
    </source>
</evidence>
<dbReference type="GO" id="GO:0006355">
    <property type="term" value="P:regulation of DNA-templated transcription"/>
    <property type="evidence" value="ECO:0007669"/>
    <property type="project" value="InterPro"/>
</dbReference>
<dbReference type="Gene3D" id="2.30.31.10">
    <property type="entry name" value="Transcriptional Coactivator Pc4, Chain A"/>
    <property type="match status" value="1"/>
</dbReference>
<evidence type="ECO:0000313" key="8">
    <source>
        <dbReference type="Proteomes" id="UP000325113"/>
    </source>
</evidence>
<organism evidence="3 7">
    <name type="scientific">Cafeteria roenbergensis</name>
    <name type="common">Marine flagellate</name>
    <dbReference type="NCBI Taxonomy" id="33653"/>
    <lineage>
        <taxon>Eukaryota</taxon>
        <taxon>Sar</taxon>
        <taxon>Stramenopiles</taxon>
        <taxon>Bigyra</taxon>
        <taxon>Opalozoa</taxon>
        <taxon>Bicosoecida</taxon>
        <taxon>Cafeteriaceae</taxon>
        <taxon>Cafeteria</taxon>
    </lineage>
</organism>
<dbReference type="EMBL" id="VLTL01000043">
    <property type="protein sequence ID" value="KAA0165912.1"/>
    <property type="molecule type" value="Genomic_DNA"/>
</dbReference>
<comment type="caution">
    <text evidence="3">The sequence shown here is derived from an EMBL/GenBank/DDBJ whole genome shotgun (WGS) entry which is preliminary data.</text>
</comment>
<protein>
    <submittedName>
        <fullName evidence="3">Uncharacterized protein</fullName>
    </submittedName>
</protein>
<proteinExistence type="predicted"/>
<evidence type="ECO:0000313" key="4">
    <source>
        <dbReference type="EMBL" id="KAA0170033.1"/>
    </source>
</evidence>
<evidence type="ECO:0000313" key="3">
    <source>
        <dbReference type="EMBL" id="KAA0165912.1"/>
    </source>
</evidence>
<evidence type="ECO:0000313" key="5">
    <source>
        <dbReference type="Proteomes" id="UP000322899"/>
    </source>
</evidence>
<gene>
    <name evidence="4" type="ORF">FNF27_06786</name>
    <name evidence="3" type="ORF">FNF28_03294</name>
    <name evidence="1" type="ORF">FNF29_03023</name>
    <name evidence="2" type="ORF">FNF31_02892</name>
</gene>
<dbReference type="Proteomes" id="UP000322899">
    <property type="component" value="Unassembled WGS sequence"/>
</dbReference>
<name>A0A5A8DKM3_CAFRO</name>
<dbReference type="EMBL" id="VLTO01000064">
    <property type="protein sequence ID" value="KAA0170033.1"/>
    <property type="molecule type" value="Genomic_DNA"/>
</dbReference>
<reference evidence="5 6" key="1">
    <citation type="submission" date="2019-07" db="EMBL/GenBank/DDBJ databases">
        <title>Genomes of Cafeteria roenbergensis.</title>
        <authorList>
            <person name="Fischer M.G."/>
            <person name="Hackl T."/>
            <person name="Roman M."/>
        </authorList>
    </citation>
    <scope>NUCLEOTIDE SEQUENCE [LARGE SCALE GENOMIC DNA]</scope>
    <source>
        <strain evidence="1 6">BVI</strain>
        <strain evidence="2 8">Cflag</strain>
        <strain evidence="4 5">E4-10P</strain>
        <strain evidence="3 7">RCC970-E3</strain>
    </source>
</reference>
<evidence type="ECO:0000313" key="6">
    <source>
        <dbReference type="Proteomes" id="UP000323011"/>
    </source>
</evidence>
<sequence length="190" mass="20122">MSSEPQNFSAYSIRDTANRSIVQMTVEAPAFAPTPFSKDNGDGPSSIKVSRAGFVQLRIFPVVDTEAGPRADYAVRRNARLYADNIGLIATTPEDEALELKWRVRNPASQGDAGEAVVGRLVMSPSNAGDGTVDMTIDDGTGEALTANIAPHQLFVMKHIMYSALPHITGLGSIFSPPSMGSGSAGFHIA</sequence>
<dbReference type="AlphaFoldDB" id="A0A5A8DKM3"/>